<dbReference type="InterPro" id="IPR014347">
    <property type="entry name" value="Tautomerase/MIF_sf"/>
</dbReference>
<dbReference type="OrthoDB" id="2129288at2759"/>
<evidence type="ECO:0000313" key="2">
    <source>
        <dbReference type="EMBL" id="OQD82544.1"/>
    </source>
</evidence>
<evidence type="ECO:0000313" key="3">
    <source>
        <dbReference type="Proteomes" id="UP000191672"/>
    </source>
</evidence>
<protein>
    <recommendedName>
        <fullName evidence="1">Tautomerase cis-CaaD-like domain-containing protein</fullName>
    </recommendedName>
</protein>
<accession>A0A1V6PZR8</accession>
<comment type="caution">
    <text evidence="2">The sequence shown here is derived from an EMBL/GenBank/DDBJ whole genome shotgun (WGS) entry which is preliminary data.</text>
</comment>
<gene>
    <name evidence="2" type="ORF">PENANT_c021G01284</name>
</gene>
<sequence>MPNIFREGAFQLSKTIRAISTNLQVPVWYIKHSPNNIIPTEKEPLAKSNHRSLRLPAFYVQVHFIEDVPGTAIVGGKVHPHFAAVTIYHVARAFQSDAMKQKFLTGIGNIPNLFFETKEMEWEYLIAEALRDLWKMNGLIEPQSGSEREKRWAQLNKAMKLS</sequence>
<dbReference type="InterPro" id="IPR028116">
    <property type="entry name" value="Cis-CaaD-like"/>
</dbReference>
<name>A0A1V6PZR8_9EURO</name>
<keyword evidence="3" id="KW-1185">Reference proteome</keyword>
<reference evidence="3" key="1">
    <citation type="journal article" date="2017" name="Nat. Microbiol.">
        <title>Global analysis of biosynthetic gene clusters reveals vast potential of secondary metabolite production in Penicillium species.</title>
        <authorList>
            <person name="Nielsen J.C."/>
            <person name="Grijseels S."/>
            <person name="Prigent S."/>
            <person name="Ji B."/>
            <person name="Dainat J."/>
            <person name="Nielsen K.F."/>
            <person name="Frisvad J.C."/>
            <person name="Workman M."/>
            <person name="Nielsen J."/>
        </authorList>
    </citation>
    <scope>NUCLEOTIDE SEQUENCE [LARGE SCALE GENOMIC DNA]</scope>
    <source>
        <strain evidence="3">IBT 31811</strain>
    </source>
</reference>
<organism evidence="2 3">
    <name type="scientific">Penicillium antarcticum</name>
    <dbReference type="NCBI Taxonomy" id="416450"/>
    <lineage>
        <taxon>Eukaryota</taxon>
        <taxon>Fungi</taxon>
        <taxon>Dikarya</taxon>
        <taxon>Ascomycota</taxon>
        <taxon>Pezizomycotina</taxon>
        <taxon>Eurotiomycetes</taxon>
        <taxon>Eurotiomycetidae</taxon>
        <taxon>Eurotiales</taxon>
        <taxon>Aspergillaceae</taxon>
        <taxon>Penicillium</taxon>
    </lineage>
</organism>
<dbReference type="AlphaFoldDB" id="A0A1V6PZR8"/>
<dbReference type="EMBL" id="MDYN01000021">
    <property type="protein sequence ID" value="OQD82544.1"/>
    <property type="molecule type" value="Genomic_DNA"/>
</dbReference>
<evidence type="ECO:0000259" key="1">
    <source>
        <dbReference type="Pfam" id="PF14832"/>
    </source>
</evidence>
<dbReference type="Pfam" id="PF14832">
    <property type="entry name" value="Tautomerase_3"/>
    <property type="match status" value="1"/>
</dbReference>
<proteinExistence type="predicted"/>
<feature type="domain" description="Tautomerase cis-CaaD-like" evidence="1">
    <location>
        <begin position="26"/>
        <end position="157"/>
    </location>
</feature>
<dbReference type="Proteomes" id="UP000191672">
    <property type="component" value="Unassembled WGS sequence"/>
</dbReference>
<dbReference type="Gene3D" id="3.30.429.10">
    <property type="entry name" value="Macrophage Migration Inhibitory Factor"/>
    <property type="match status" value="1"/>
</dbReference>